<name>A0A059NTG2_TRICY</name>
<dbReference type="PRINTS" id="PR00237">
    <property type="entry name" value="GPCRRHODOPSN"/>
</dbReference>
<reference evidence="11" key="1">
    <citation type="journal article" date="2015" name="Sci. Rep.">
        <title>Cubozoan genome illuminates functional diversification of opsins and photoreceptor evolution.</title>
        <authorList>
            <person name="Liegertova M."/>
            <person name="Pergner J."/>
            <person name="Kozmikova I."/>
            <person name="Fabian P."/>
            <person name="Pombinho A.R."/>
            <person name="Strnad H."/>
            <person name="Paces J."/>
            <person name="Vlcek C."/>
            <person name="Bartunek P."/>
            <person name="Kozmik Z."/>
        </authorList>
    </citation>
    <scope>NUCLEOTIDE SEQUENCE</scope>
</reference>
<evidence type="ECO:0000256" key="6">
    <source>
        <dbReference type="ARBA" id="ARBA00023170"/>
    </source>
</evidence>
<dbReference type="InterPro" id="IPR000276">
    <property type="entry name" value="GPCR_Rhodpsn"/>
</dbReference>
<keyword evidence="4 8" id="KW-0297">G-protein coupled receptor</keyword>
<evidence type="ECO:0000256" key="5">
    <source>
        <dbReference type="ARBA" id="ARBA00023136"/>
    </source>
</evidence>
<dbReference type="PANTHER" id="PTHR24240">
    <property type="entry name" value="OPSIN"/>
    <property type="match status" value="1"/>
</dbReference>
<evidence type="ECO:0000256" key="2">
    <source>
        <dbReference type="ARBA" id="ARBA00022692"/>
    </source>
</evidence>
<feature type="transmembrane region" description="Helical" evidence="9">
    <location>
        <begin position="234"/>
        <end position="257"/>
    </location>
</feature>
<evidence type="ECO:0000313" key="11">
    <source>
        <dbReference type="EMBL" id="AGB67496.1"/>
    </source>
</evidence>
<dbReference type="SMR" id="A0A059NTG2"/>
<organism evidence="11">
    <name type="scientific">Tripedalia cystophora</name>
    <name type="common">Mangrove box jellyfish</name>
    <dbReference type="NCBI Taxonomy" id="6141"/>
    <lineage>
        <taxon>Eukaryota</taxon>
        <taxon>Metazoa</taxon>
        <taxon>Cnidaria</taxon>
        <taxon>Cubozoa</taxon>
        <taxon>Carybdeida</taxon>
        <taxon>Tripedaliidae</taxon>
        <taxon>Tripedalia</taxon>
    </lineage>
</organism>
<dbReference type="PROSITE" id="PS50262">
    <property type="entry name" value="G_PROTEIN_RECEP_F1_2"/>
    <property type="match status" value="1"/>
</dbReference>
<keyword evidence="6 8" id="KW-0675">Receptor</keyword>
<evidence type="ECO:0000256" key="7">
    <source>
        <dbReference type="ARBA" id="ARBA00023224"/>
    </source>
</evidence>
<dbReference type="CDD" id="cd14969">
    <property type="entry name" value="7tmA_Opsins_type2_animals"/>
    <property type="match status" value="1"/>
</dbReference>
<evidence type="ECO:0000256" key="8">
    <source>
        <dbReference type="RuleBase" id="RU000688"/>
    </source>
</evidence>
<accession>A0A059NTG2</accession>
<keyword evidence="7 8" id="KW-0807">Transducer</keyword>
<keyword evidence="5 9" id="KW-0472">Membrane</keyword>
<feature type="transmembrane region" description="Helical" evidence="9">
    <location>
        <begin position="173"/>
        <end position="195"/>
    </location>
</feature>
<evidence type="ECO:0000259" key="10">
    <source>
        <dbReference type="PROSITE" id="PS50262"/>
    </source>
</evidence>
<dbReference type="GO" id="GO:0004930">
    <property type="term" value="F:G protein-coupled receptor activity"/>
    <property type="evidence" value="ECO:0007669"/>
    <property type="project" value="UniProtKB-KW"/>
</dbReference>
<feature type="transmembrane region" description="Helical" evidence="9">
    <location>
        <begin position="45"/>
        <end position="64"/>
    </location>
</feature>
<dbReference type="InterPro" id="IPR017452">
    <property type="entry name" value="GPCR_Rhodpsn_7TM"/>
</dbReference>
<dbReference type="InterPro" id="IPR050125">
    <property type="entry name" value="GPCR_opsins"/>
</dbReference>
<evidence type="ECO:0000256" key="3">
    <source>
        <dbReference type="ARBA" id="ARBA00022989"/>
    </source>
</evidence>
<comment type="similarity">
    <text evidence="8">Belongs to the G-protein coupled receptor 1 family.</text>
</comment>
<dbReference type="Pfam" id="PF00001">
    <property type="entry name" value="7tm_1"/>
    <property type="match status" value="1"/>
</dbReference>
<dbReference type="Gene3D" id="1.20.1070.10">
    <property type="entry name" value="Rhodopsin 7-helix transmembrane proteins"/>
    <property type="match status" value="1"/>
</dbReference>
<evidence type="ECO:0000256" key="9">
    <source>
        <dbReference type="SAM" id="Phobius"/>
    </source>
</evidence>
<evidence type="ECO:0000256" key="1">
    <source>
        <dbReference type="ARBA" id="ARBA00004141"/>
    </source>
</evidence>
<feature type="domain" description="G-protein coupled receptors family 1 profile" evidence="10">
    <location>
        <begin position="25"/>
        <end position="286"/>
    </location>
</feature>
<dbReference type="PROSITE" id="PS00237">
    <property type="entry name" value="G_PROTEIN_RECEP_F1_1"/>
    <property type="match status" value="1"/>
</dbReference>
<dbReference type="GO" id="GO:0016020">
    <property type="term" value="C:membrane"/>
    <property type="evidence" value="ECO:0007669"/>
    <property type="project" value="UniProtKB-SubCell"/>
</dbReference>
<protein>
    <submittedName>
        <fullName evidence="11">C-like opsin</fullName>
    </submittedName>
</protein>
<dbReference type="EMBL" id="JQ968424">
    <property type="protein sequence ID" value="AGB67496.1"/>
    <property type="molecule type" value="Genomic_DNA"/>
</dbReference>
<evidence type="ECO:0000256" key="4">
    <source>
        <dbReference type="ARBA" id="ARBA00023040"/>
    </source>
</evidence>
<dbReference type="SUPFAM" id="SSF81321">
    <property type="entry name" value="Family A G protein-coupled receptor-like"/>
    <property type="match status" value="1"/>
</dbReference>
<feature type="transmembrane region" description="Helical" evidence="9">
    <location>
        <begin position="76"/>
        <end position="104"/>
    </location>
</feature>
<keyword evidence="3 9" id="KW-1133">Transmembrane helix</keyword>
<dbReference type="AlphaFoldDB" id="A0A059NTG2"/>
<feature type="transmembrane region" description="Helical" evidence="9">
    <location>
        <begin position="124"/>
        <end position="142"/>
    </location>
</feature>
<gene>
    <name evidence="11" type="primary">op9</name>
</gene>
<sequence>MLTNTAILKAFSAILIMIVTASLIFNMIVLVTFACIKRRLTFREVLFVSIALSDLLQALLGYTVEIVTTADGYWSFGTLACQLVGFVVTFLGLVSINHLALLALDRYMTVCHPRKTERIHKYRINAIFFALLGWLYALLWAVPPILGWSNYALESVKVRCSVNWKDESLAGKGYVICLFVFGFLTHIITLIFCYYKIHKTLVKLSESNPPLDDTGASPTPKLDPRAERTYSRMVFAMIFSFLIAWLPYAILSLWTTFSPTFQAPIVVELSSALLAKSSTVFNPIIYVFYYKNFRKELGRLCTDYCCGLDESEIMPTEGQEPDGQPEIT</sequence>
<keyword evidence="2 8" id="KW-0812">Transmembrane</keyword>
<feature type="transmembrane region" description="Helical" evidence="9">
    <location>
        <begin position="6"/>
        <end position="33"/>
    </location>
</feature>
<proteinExistence type="inferred from homology"/>
<feature type="transmembrane region" description="Helical" evidence="9">
    <location>
        <begin position="269"/>
        <end position="289"/>
    </location>
</feature>
<comment type="subcellular location">
    <subcellularLocation>
        <location evidence="1">Membrane</location>
        <topology evidence="1">Multi-pass membrane protein</topology>
    </subcellularLocation>
</comment>